<comment type="caution">
    <text evidence="6">The sequence shown here is derived from an EMBL/GenBank/DDBJ whole genome shotgun (WGS) entry which is preliminary data.</text>
</comment>
<evidence type="ECO:0000256" key="3">
    <source>
        <dbReference type="ARBA" id="ARBA00023235"/>
    </source>
</evidence>
<dbReference type="PANTHER" id="PTHR45625">
    <property type="entry name" value="PEPTIDYL-PROLYL CIS-TRANS ISOMERASE-RELATED"/>
    <property type="match status" value="1"/>
</dbReference>
<gene>
    <name evidence="6" type="ORF">KTQ36_09245</name>
</gene>
<dbReference type="Pfam" id="PF00160">
    <property type="entry name" value="Pro_isomerase"/>
    <property type="match status" value="1"/>
</dbReference>
<reference evidence="6 7" key="1">
    <citation type="submission" date="2021-07" db="EMBL/GenBank/DDBJ databases">
        <title>The draft genome sequence of Sphingomicrobium sp. B8.</title>
        <authorList>
            <person name="Mu L."/>
        </authorList>
    </citation>
    <scope>NUCLEOTIDE SEQUENCE [LARGE SCALE GENOMIC DNA]</scope>
    <source>
        <strain evidence="6 7">B8</strain>
    </source>
</reference>
<dbReference type="PROSITE" id="PS50072">
    <property type="entry name" value="CSA_PPIASE_2"/>
    <property type="match status" value="1"/>
</dbReference>
<organism evidence="6 7">
    <name type="scientific">Sphingomicrobium clamense</name>
    <dbReference type="NCBI Taxonomy" id="2851013"/>
    <lineage>
        <taxon>Bacteria</taxon>
        <taxon>Pseudomonadati</taxon>
        <taxon>Pseudomonadota</taxon>
        <taxon>Alphaproteobacteria</taxon>
        <taxon>Sphingomonadales</taxon>
        <taxon>Sphingomonadaceae</taxon>
        <taxon>Sphingomicrobium</taxon>
    </lineage>
</organism>
<dbReference type="EC" id="5.2.1.8" evidence="1"/>
<evidence type="ECO:0000256" key="2">
    <source>
        <dbReference type="ARBA" id="ARBA00023110"/>
    </source>
</evidence>
<dbReference type="Proteomes" id="UP000698028">
    <property type="component" value="Unassembled WGS sequence"/>
</dbReference>
<dbReference type="CDD" id="cd00317">
    <property type="entry name" value="cyclophilin"/>
    <property type="match status" value="1"/>
</dbReference>
<feature type="domain" description="PPIase cyclophilin-type" evidence="5">
    <location>
        <begin position="52"/>
        <end position="206"/>
    </location>
</feature>
<sequence length="208" mass="22027">MLKLVGLALSALALGVASPAVAQEVKVASHKAPEEIKADPSNRLFLKLTNGGTVEILLRPDIAPQHVYRIQQLATQGFYDGIIFHRVIPGFMAQGGDPTGTGQGGSELPDLEAEFNRLPHVRGAFAMARATDPNSANSQFYIMFTANLSLDFDYTVVGRVASGMDVVDRIAPGQPPAQPTMIVRAYLGGPMPSAPATPVEMAKAADSE</sequence>
<evidence type="ECO:0000313" key="6">
    <source>
        <dbReference type="EMBL" id="MBW0145478.1"/>
    </source>
</evidence>
<evidence type="ECO:0000259" key="5">
    <source>
        <dbReference type="PROSITE" id="PS50072"/>
    </source>
</evidence>
<evidence type="ECO:0000256" key="1">
    <source>
        <dbReference type="ARBA" id="ARBA00013194"/>
    </source>
</evidence>
<keyword evidence="2" id="KW-0697">Rotamase</keyword>
<keyword evidence="4" id="KW-0732">Signal</keyword>
<evidence type="ECO:0000256" key="4">
    <source>
        <dbReference type="SAM" id="SignalP"/>
    </source>
</evidence>
<proteinExistence type="predicted"/>
<dbReference type="InterPro" id="IPR044666">
    <property type="entry name" value="Cyclophilin_A-like"/>
</dbReference>
<dbReference type="EMBL" id="JAHVAH010000001">
    <property type="protein sequence ID" value="MBW0145478.1"/>
    <property type="molecule type" value="Genomic_DNA"/>
</dbReference>
<name>A0ABS6V8S8_9SPHN</name>
<feature type="chain" id="PRO_5046823337" description="peptidylprolyl isomerase" evidence="4">
    <location>
        <begin position="23"/>
        <end position="208"/>
    </location>
</feature>
<dbReference type="RefSeq" id="WP_218633379.1">
    <property type="nucleotide sequence ID" value="NZ_JAHVAH010000001.1"/>
</dbReference>
<accession>A0ABS6V8S8</accession>
<dbReference type="PANTHER" id="PTHR45625:SF4">
    <property type="entry name" value="PEPTIDYLPROLYL ISOMERASE DOMAIN AND WD REPEAT-CONTAINING PROTEIN 1"/>
    <property type="match status" value="1"/>
</dbReference>
<dbReference type="GO" id="GO:0016853">
    <property type="term" value="F:isomerase activity"/>
    <property type="evidence" value="ECO:0007669"/>
    <property type="project" value="UniProtKB-KW"/>
</dbReference>
<feature type="signal peptide" evidence="4">
    <location>
        <begin position="1"/>
        <end position="22"/>
    </location>
</feature>
<keyword evidence="7" id="KW-1185">Reference proteome</keyword>
<protein>
    <recommendedName>
        <fullName evidence="1">peptidylprolyl isomerase</fullName>
        <ecNumber evidence="1">5.2.1.8</ecNumber>
    </recommendedName>
</protein>
<keyword evidence="3 6" id="KW-0413">Isomerase</keyword>
<evidence type="ECO:0000313" key="7">
    <source>
        <dbReference type="Proteomes" id="UP000698028"/>
    </source>
</evidence>
<dbReference type="InterPro" id="IPR002130">
    <property type="entry name" value="Cyclophilin-type_PPIase_dom"/>
</dbReference>